<keyword evidence="2" id="KW-0762">Sugar transport</keyword>
<dbReference type="GO" id="GO:0046872">
    <property type="term" value="F:metal ion binding"/>
    <property type="evidence" value="ECO:0007669"/>
    <property type="project" value="UniProtKB-KW"/>
</dbReference>
<evidence type="ECO:0000256" key="2">
    <source>
        <dbReference type="ARBA" id="ARBA00022597"/>
    </source>
</evidence>
<evidence type="ECO:0000256" key="5">
    <source>
        <dbReference type="PIRSR" id="PIRSR000699-1"/>
    </source>
</evidence>
<proteinExistence type="predicted"/>
<keyword evidence="1" id="KW-0813">Transport</keyword>
<sequence>MEEAIMELIMNAGCARSKAMELIMKVKEGNLEETKKSMEEADEFLSNAHNVQTKLIQEEAAGKKTEINLLMVHAQDHLMNAMTIKDLAKEIIEMYEKFS</sequence>
<dbReference type="AlphaFoldDB" id="M1MWN6"/>
<dbReference type="KEGG" id="csr:Cspa_c21160"/>
<dbReference type="PATRIC" id="fig|931276.5.peg.2114"/>
<evidence type="ECO:0000313" key="8">
    <source>
        <dbReference type="EMBL" id="AGF55882.1"/>
    </source>
</evidence>
<dbReference type="HOGENOM" id="CLU_152490_1_0_9"/>
<dbReference type="InterPro" id="IPR003188">
    <property type="entry name" value="PTS_IIA_lac/cel"/>
</dbReference>
<dbReference type="Gene3D" id="1.20.58.80">
    <property type="entry name" value="Phosphotransferase system, lactose/cellobiose-type IIA subunit"/>
    <property type="match status" value="1"/>
</dbReference>
<dbReference type="PANTHER" id="PTHR34382:SF7">
    <property type="entry name" value="PTS SYSTEM N,N'-DIACETYLCHITOBIOSE-SPECIFIC EIIA COMPONENT"/>
    <property type="match status" value="1"/>
</dbReference>
<dbReference type="CDD" id="cd00215">
    <property type="entry name" value="PTS_IIA_lac"/>
    <property type="match status" value="1"/>
</dbReference>
<keyword evidence="4" id="KW-0598">Phosphotransferase system</keyword>
<dbReference type="InterPro" id="IPR036542">
    <property type="entry name" value="PTS_IIA_lac/cel_sf"/>
</dbReference>
<dbReference type="GO" id="GO:0016740">
    <property type="term" value="F:transferase activity"/>
    <property type="evidence" value="ECO:0007669"/>
    <property type="project" value="UniProtKB-KW"/>
</dbReference>
<feature type="binding site" evidence="6">
    <location>
        <position position="76"/>
    </location>
    <ligand>
        <name>Mg(2+)</name>
        <dbReference type="ChEBI" id="CHEBI:18420"/>
        <note>ligand shared between all trimeric partners</note>
    </ligand>
</feature>
<dbReference type="OrthoDB" id="389577at2"/>
<accession>M1MWN6</accession>
<gene>
    <name evidence="8" type="primary">licA3</name>
    <name evidence="8" type="ORF">Cspa_c21160</name>
</gene>
<evidence type="ECO:0000256" key="7">
    <source>
        <dbReference type="PROSITE-ProRule" id="PRU00418"/>
    </source>
</evidence>
<evidence type="ECO:0000256" key="1">
    <source>
        <dbReference type="ARBA" id="ARBA00022448"/>
    </source>
</evidence>
<dbReference type="Pfam" id="PF02255">
    <property type="entry name" value="PTS_IIA"/>
    <property type="match status" value="1"/>
</dbReference>
<dbReference type="PANTHER" id="PTHR34382">
    <property type="entry name" value="PTS SYSTEM N,N'-DIACETYLCHITOBIOSE-SPECIFIC EIIA COMPONENT"/>
    <property type="match status" value="1"/>
</dbReference>
<reference evidence="8 9" key="1">
    <citation type="submission" date="2013-02" db="EMBL/GenBank/DDBJ databases">
        <title>Genome sequence of Clostridium saccharoperbutylacetonicum N1-4(HMT).</title>
        <authorList>
            <person name="Poehlein A."/>
            <person name="Daniel R."/>
        </authorList>
    </citation>
    <scope>NUCLEOTIDE SEQUENCE [LARGE SCALE GENOMIC DNA]</scope>
    <source>
        <strain evidence="9">N1-4(HMT)</strain>
    </source>
</reference>
<evidence type="ECO:0000256" key="4">
    <source>
        <dbReference type="ARBA" id="ARBA00022683"/>
    </source>
</evidence>
<dbReference type="SUPFAM" id="SSF46973">
    <property type="entry name" value="Enzyme IIa from lactose specific PTS, IIa-lac"/>
    <property type="match status" value="1"/>
</dbReference>
<dbReference type="Proteomes" id="UP000011728">
    <property type="component" value="Chromosome"/>
</dbReference>
<keyword evidence="6" id="KW-0479">Metal-binding</keyword>
<evidence type="ECO:0000256" key="3">
    <source>
        <dbReference type="ARBA" id="ARBA00022679"/>
    </source>
</evidence>
<keyword evidence="3 8" id="KW-0808">Transferase</keyword>
<dbReference type="EC" id="2.7.1.-" evidence="8"/>
<dbReference type="GO" id="GO:0009401">
    <property type="term" value="P:phosphoenolpyruvate-dependent sugar phosphotransferase system"/>
    <property type="evidence" value="ECO:0007669"/>
    <property type="project" value="UniProtKB-KW"/>
</dbReference>
<keyword evidence="9" id="KW-1185">Reference proteome</keyword>
<organism evidence="8 9">
    <name type="scientific">Clostridium saccharoperbutylacetonicum N1-4(HMT)</name>
    <dbReference type="NCBI Taxonomy" id="931276"/>
    <lineage>
        <taxon>Bacteria</taxon>
        <taxon>Bacillati</taxon>
        <taxon>Bacillota</taxon>
        <taxon>Clostridia</taxon>
        <taxon>Eubacteriales</taxon>
        <taxon>Clostridiaceae</taxon>
        <taxon>Clostridium</taxon>
    </lineage>
</organism>
<feature type="active site" description="Tele-phosphohistidine intermediate" evidence="5">
    <location>
        <position position="73"/>
    </location>
</feature>
<keyword evidence="6" id="KW-0460">Magnesium</keyword>
<dbReference type="eggNOG" id="COG1447">
    <property type="taxonomic scope" value="Bacteria"/>
</dbReference>
<name>M1MWN6_9CLOT</name>
<dbReference type="EMBL" id="CP004121">
    <property type="protein sequence ID" value="AGF55882.1"/>
    <property type="molecule type" value="Genomic_DNA"/>
</dbReference>
<dbReference type="PIRSF" id="PIRSF000699">
    <property type="entry name" value="PTS_IILac_III"/>
    <property type="match status" value="1"/>
</dbReference>
<comment type="cofactor">
    <cofactor evidence="6">
        <name>Mg(2+)</name>
        <dbReference type="ChEBI" id="CHEBI:18420"/>
    </cofactor>
    <text evidence="6">Binds 1 Mg(2+) ion per trimer.</text>
</comment>
<protein>
    <submittedName>
        <fullName evidence="8">Lichenan-specific phosphotransferase enzyme IIA component LicA</fullName>
        <ecNumber evidence="8">2.7.1.-</ecNumber>
    </submittedName>
</protein>
<dbReference type="RefSeq" id="WP_015392202.1">
    <property type="nucleotide sequence ID" value="NC_020291.1"/>
</dbReference>
<feature type="modified residue" description="Phosphohistidine; by HPr" evidence="7">
    <location>
        <position position="73"/>
    </location>
</feature>
<evidence type="ECO:0000256" key="6">
    <source>
        <dbReference type="PIRSR" id="PIRSR000699-2"/>
    </source>
</evidence>
<dbReference type="PROSITE" id="PS51095">
    <property type="entry name" value="PTS_EIIA_TYPE_3"/>
    <property type="match status" value="1"/>
</dbReference>
<evidence type="ECO:0000313" key="9">
    <source>
        <dbReference type="Proteomes" id="UP000011728"/>
    </source>
</evidence>